<feature type="domain" description="Fe/B12 periplasmic-binding" evidence="4">
    <location>
        <begin position="42"/>
        <end position="294"/>
    </location>
</feature>
<dbReference type="InterPro" id="IPR054828">
    <property type="entry name" value="Vit_B12_bind_prot"/>
</dbReference>
<dbReference type="InterPro" id="IPR002491">
    <property type="entry name" value="ABC_transptr_periplasmic_BD"/>
</dbReference>
<evidence type="ECO:0000313" key="5">
    <source>
        <dbReference type="EMBL" id="MCU5746883.1"/>
    </source>
</evidence>
<gene>
    <name evidence="5" type="ORF">N9R04_09360</name>
</gene>
<feature type="signal peptide" evidence="3">
    <location>
        <begin position="1"/>
        <end position="20"/>
    </location>
</feature>
<evidence type="ECO:0000259" key="4">
    <source>
        <dbReference type="PROSITE" id="PS50983"/>
    </source>
</evidence>
<organism evidence="5 6">
    <name type="scientific">Staphylococcus marylandisciuri</name>
    <dbReference type="NCBI Taxonomy" id="2981529"/>
    <lineage>
        <taxon>Bacteria</taxon>
        <taxon>Bacillati</taxon>
        <taxon>Bacillota</taxon>
        <taxon>Bacilli</taxon>
        <taxon>Bacillales</taxon>
        <taxon>Staphylococcaceae</taxon>
        <taxon>Staphylococcus</taxon>
    </lineage>
</organism>
<feature type="chain" id="PRO_5045602962" evidence="3">
    <location>
        <begin position="21"/>
        <end position="294"/>
    </location>
</feature>
<dbReference type="Proteomes" id="UP001209553">
    <property type="component" value="Unassembled WGS sequence"/>
</dbReference>
<evidence type="ECO:0000256" key="1">
    <source>
        <dbReference type="ARBA" id="ARBA00008814"/>
    </source>
</evidence>
<dbReference type="NCBIfam" id="NF038402">
    <property type="entry name" value="TroA_like"/>
    <property type="match status" value="1"/>
</dbReference>
<keyword evidence="6" id="KW-1185">Reference proteome</keyword>
<accession>A0ABT2QSB2</accession>
<comment type="caution">
    <text evidence="5">The sequence shown here is derived from an EMBL/GenBank/DDBJ whole genome shotgun (WGS) entry which is preliminary data.</text>
</comment>
<dbReference type="InterPro" id="IPR050902">
    <property type="entry name" value="ABC_Transporter_SBP"/>
</dbReference>
<protein>
    <submittedName>
        <fullName evidence="5">ABC transporter substrate-binding protein</fullName>
    </submittedName>
</protein>
<keyword evidence="2 3" id="KW-0732">Signal</keyword>
<dbReference type="CDD" id="cd01143">
    <property type="entry name" value="YvrC"/>
    <property type="match status" value="1"/>
</dbReference>
<dbReference type="PROSITE" id="PS50983">
    <property type="entry name" value="FE_B12_PBP"/>
    <property type="match status" value="1"/>
</dbReference>
<comment type="similarity">
    <text evidence="1">Belongs to the bacterial solute-binding protein 8 family.</text>
</comment>
<dbReference type="SUPFAM" id="SSF53807">
    <property type="entry name" value="Helical backbone' metal receptor"/>
    <property type="match status" value="1"/>
</dbReference>
<proteinExistence type="inferred from homology"/>
<evidence type="ECO:0000256" key="2">
    <source>
        <dbReference type="ARBA" id="ARBA00022729"/>
    </source>
</evidence>
<dbReference type="EMBL" id="JAOPKZ010000016">
    <property type="protein sequence ID" value="MCU5746883.1"/>
    <property type="molecule type" value="Genomic_DNA"/>
</dbReference>
<dbReference type="Gene3D" id="3.40.50.1980">
    <property type="entry name" value="Nitrogenase molybdenum iron protein domain"/>
    <property type="match status" value="2"/>
</dbReference>
<dbReference type="RefSeq" id="WP_262856573.1">
    <property type="nucleotide sequence ID" value="NZ_JAOPKZ010000016.1"/>
</dbReference>
<sequence length="294" mass="33154">MKLKRLMMVLMVGMVIVALTACGHSKESTSHSHTDHQTKYHRIISLMPSNTEILYRLGLGKDVIGVSTADDYPKAVKHKKKFDSMKLNKEALLKAKPDLILAHESQQTSNKETLDSLKKSGVKVVYVKDAQSIQQMYDSFKQVGRVTGKDKQAEELVTTTKKKIHKVVASVPEHKKEQRVFMEVSSEPEIYTAGKHTFFNDMLKKLHAQNCFSDLKGWQKVSKEQIIRQNPDIIVGTTGQSNKDFRKMIDKQGGMDKTTAVKEGNVQSVNGDQISRPGPRIDEGLKELRDALYQ</sequence>
<evidence type="ECO:0000256" key="3">
    <source>
        <dbReference type="SAM" id="SignalP"/>
    </source>
</evidence>
<evidence type="ECO:0000313" key="6">
    <source>
        <dbReference type="Proteomes" id="UP001209553"/>
    </source>
</evidence>
<dbReference type="PANTHER" id="PTHR30535:SF34">
    <property type="entry name" value="MOLYBDATE-BINDING PROTEIN MOLA"/>
    <property type="match status" value="1"/>
</dbReference>
<dbReference type="PROSITE" id="PS51257">
    <property type="entry name" value="PROKAR_LIPOPROTEIN"/>
    <property type="match status" value="1"/>
</dbReference>
<name>A0ABT2QSB2_9STAP</name>
<reference evidence="5 6" key="1">
    <citation type="journal article" date="2023" name="Int. J. Syst. Evol. Microbiol.">
        <title>Streptococcus sciuri sp. nov., Staphylococcus marylandisciuri sp. nov. and Staphylococcus americanisciuri sp. nov., isolated from faeces of eastern grey squirrel (Sciurus carolinensis).</title>
        <authorList>
            <person name="Volokhov D.V."/>
            <person name="Zagorodnyaya T.A."/>
            <person name="Furtak V.A."/>
            <person name="Nattanmai G."/>
            <person name="Randall L."/>
            <person name="Jose S."/>
            <person name="Gao Y."/>
            <person name="Eisenberg T."/>
            <person name="Delmonte P."/>
            <person name="Blom J."/>
            <person name="Mitchell K.K."/>
        </authorList>
    </citation>
    <scope>NUCLEOTIDE SEQUENCE [LARGE SCALE GENOMIC DNA]</scope>
    <source>
        <strain evidence="5 6">SQ8-PEA</strain>
    </source>
</reference>
<dbReference type="Pfam" id="PF01497">
    <property type="entry name" value="Peripla_BP_2"/>
    <property type="match status" value="1"/>
</dbReference>
<dbReference type="PANTHER" id="PTHR30535">
    <property type="entry name" value="VITAMIN B12-BINDING PROTEIN"/>
    <property type="match status" value="1"/>
</dbReference>